<name>A0A520MIK2_9GAMM</name>
<sequence length="189" mass="21275">MATLAWSSIEQQIRAWIEQFVVGFNLCPFAAPVVSSERLRIKICDAIDIETIMQSFLTELDLIQSTSETDIATTLLVIPNALSDFEEYLDVIGLAEELLSEVGLEGVIQLASFHPCYQFVEEPVDSASHFSNRSPYPLIHFLREDMVESALQNYANPEEIPARNMKTLQAIGRDSIERRLHQLSGDKTT</sequence>
<gene>
    <name evidence="1" type="ORF">EVB03_01905</name>
</gene>
<evidence type="ECO:0000313" key="1">
    <source>
        <dbReference type="EMBL" id="RZO21007.1"/>
    </source>
</evidence>
<organism evidence="1 2">
    <name type="scientific">SAR92 clade bacterium</name>
    <dbReference type="NCBI Taxonomy" id="2315479"/>
    <lineage>
        <taxon>Bacteria</taxon>
        <taxon>Pseudomonadati</taxon>
        <taxon>Pseudomonadota</taxon>
        <taxon>Gammaproteobacteria</taxon>
        <taxon>Cellvibrionales</taxon>
        <taxon>Porticoccaceae</taxon>
        <taxon>SAR92 clade</taxon>
    </lineage>
</organism>
<dbReference type="Pfam" id="PF07209">
    <property type="entry name" value="DUF1415"/>
    <property type="match status" value="1"/>
</dbReference>
<dbReference type="AlphaFoldDB" id="A0A520MIK2"/>
<reference evidence="1 2" key="1">
    <citation type="submission" date="2019-02" db="EMBL/GenBank/DDBJ databases">
        <title>Prokaryotic population dynamics and viral predation in marine succession experiment using metagenomics: the confinement effect.</title>
        <authorList>
            <person name="Haro-Moreno J.M."/>
            <person name="Rodriguez-Valera F."/>
            <person name="Lopez-Perez M."/>
        </authorList>
    </citation>
    <scope>NUCLEOTIDE SEQUENCE [LARGE SCALE GENOMIC DNA]</scope>
    <source>
        <strain evidence="1">MED-G170</strain>
    </source>
</reference>
<proteinExistence type="predicted"/>
<accession>A0A520MIK2</accession>
<dbReference type="InterPro" id="IPR009858">
    <property type="entry name" value="DUF1415"/>
</dbReference>
<comment type="caution">
    <text evidence="1">The sequence shown here is derived from an EMBL/GenBank/DDBJ whole genome shotgun (WGS) entry which is preliminary data.</text>
</comment>
<evidence type="ECO:0000313" key="2">
    <source>
        <dbReference type="Proteomes" id="UP000315889"/>
    </source>
</evidence>
<dbReference type="Proteomes" id="UP000315889">
    <property type="component" value="Unassembled WGS sequence"/>
</dbReference>
<protein>
    <submittedName>
        <fullName evidence="1">DUF1415 domain-containing protein</fullName>
    </submittedName>
</protein>
<dbReference type="EMBL" id="SHBP01000002">
    <property type="protein sequence ID" value="RZO21007.1"/>
    <property type="molecule type" value="Genomic_DNA"/>
</dbReference>